<dbReference type="CDD" id="cd00102">
    <property type="entry name" value="IPT"/>
    <property type="match status" value="1"/>
</dbReference>
<evidence type="ECO:0000259" key="2">
    <source>
        <dbReference type="Pfam" id="PF01833"/>
    </source>
</evidence>
<dbReference type="Pfam" id="PF01833">
    <property type="entry name" value="TIG"/>
    <property type="match status" value="1"/>
</dbReference>
<evidence type="ECO:0000256" key="1">
    <source>
        <dbReference type="SAM" id="SignalP"/>
    </source>
</evidence>
<dbReference type="EMBL" id="KJ631405">
    <property type="protein sequence ID" value="AIF26271.1"/>
    <property type="molecule type" value="Genomic_DNA"/>
</dbReference>
<feature type="chain" id="PRO_5002107638" description="IPT/TIG domain-containing protein" evidence="1">
    <location>
        <begin position="21"/>
        <end position="412"/>
    </location>
</feature>
<proteinExistence type="predicted"/>
<name>A0A0B4N1J6_9BACT</name>
<feature type="domain" description="IPT/TIG" evidence="2">
    <location>
        <begin position="234"/>
        <end position="286"/>
    </location>
</feature>
<feature type="signal peptide" evidence="1">
    <location>
        <begin position="1"/>
        <end position="20"/>
    </location>
</feature>
<dbReference type="InterPro" id="IPR002909">
    <property type="entry name" value="IPT_dom"/>
</dbReference>
<protein>
    <recommendedName>
        <fullName evidence="2">IPT/TIG domain-containing protein</fullName>
    </recommendedName>
</protein>
<organism evidence="3">
    <name type="scientific">uncultured bacterium Lq_025_E06</name>
    <dbReference type="NCBI Taxonomy" id="1489290"/>
    <lineage>
        <taxon>Bacteria</taxon>
        <taxon>environmental samples</taxon>
    </lineage>
</organism>
<reference evidence="3" key="1">
    <citation type="submission" date="2014-03" db="EMBL/GenBank/DDBJ databases">
        <title>A sequence of cellulolytic fosmid clone of goat rumen metagenome.</title>
        <authorList>
            <person name="Lee K.-T."/>
            <person name="Kim J.-Y."/>
            <person name="Kim Y.-J."/>
            <person name="Ahn J.-H."/>
            <person name="Park M.-N."/>
            <person name="Kim J.-H."/>
            <person name="Kim T.-H."/>
        </authorList>
    </citation>
    <scope>NUCLEOTIDE SEQUENCE</scope>
</reference>
<dbReference type="AlphaFoldDB" id="A0A0B4N1J6"/>
<evidence type="ECO:0000313" key="3">
    <source>
        <dbReference type="EMBL" id="AIF26271.1"/>
    </source>
</evidence>
<dbReference type="InterPro" id="IPR013783">
    <property type="entry name" value="Ig-like_fold"/>
</dbReference>
<dbReference type="Gene3D" id="2.60.40.10">
    <property type="entry name" value="Immunoglobulins"/>
    <property type="match status" value="2"/>
</dbReference>
<sequence>MKKLLDIFTAAALAALLLNACQSKEPFPTAGGDDAPRILNTDIPEGKGGEPAQLMSISRTTPFTFSVIVTPAKYTTVTWNIDGEDVFEGLKIDMPLPAGVHWVKLTAKTAKGLSTTRDFTVAVSPLDGDPVTAEAQVLAAPGQNATISGSNMDAVKKVFLDNTEVEIVASDANSLTIKLPASLEAGVYSVYFENAAEETLAAVYKSGDNYQAFTIGASADPLVSAALISAKPAGNVTLEGINLDKVQSLTVGGQNAPIVSQSYSQLVFTCPDLAKGEYEISGVDNSGKAVSFAGAESGLVKVTREVVLWEGSHVVTWGTPFNALKDQFASLVSAGTIVRGYVNGNGQGCLATSWWNNIYTGESDPNRGDQVINGEMVLEYTLTEKSIELMNTQDGLLFVGDGYTLTKVTKEE</sequence>
<keyword evidence="1" id="KW-0732">Signal</keyword>
<accession>A0A0B4N1J6</accession>